<comment type="caution">
    <text evidence="2">The sequence shown here is derived from an EMBL/GenBank/DDBJ whole genome shotgun (WGS) entry which is preliminary data.</text>
</comment>
<feature type="transmembrane region" description="Helical" evidence="1">
    <location>
        <begin position="107"/>
        <end position="132"/>
    </location>
</feature>
<reference evidence="2 3" key="1">
    <citation type="submission" date="2019-07" db="EMBL/GenBank/DDBJ databases">
        <title>Genomic Encyclopedia of Type Strains, Phase IV (KMG-IV): sequencing the most valuable type-strain genomes for metagenomic binning, comparative biology and taxonomic classification.</title>
        <authorList>
            <person name="Goeker M."/>
        </authorList>
    </citation>
    <scope>NUCLEOTIDE SEQUENCE [LARGE SCALE GENOMIC DNA]</scope>
    <source>
        <strain evidence="2 3">DSM 18961</strain>
    </source>
</reference>
<gene>
    <name evidence="2" type="ORF">C7447_101716</name>
</gene>
<keyword evidence="1" id="KW-1133">Transmembrane helix</keyword>
<feature type="transmembrane region" description="Helical" evidence="1">
    <location>
        <begin position="144"/>
        <end position="165"/>
    </location>
</feature>
<evidence type="ECO:0000256" key="1">
    <source>
        <dbReference type="SAM" id="Phobius"/>
    </source>
</evidence>
<keyword evidence="3" id="KW-1185">Reference proteome</keyword>
<dbReference type="EMBL" id="VNIA01000001">
    <property type="protein sequence ID" value="TYQ00107.1"/>
    <property type="molecule type" value="Genomic_DNA"/>
</dbReference>
<proteinExistence type="predicted"/>
<organism evidence="2 3">
    <name type="scientific">Tenacibaculum adriaticum</name>
    <dbReference type="NCBI Taxonomy" id="413713"/>
    <lineage>
        <taxon>Bacteria</taxon>
        <taxon>Pseudomonadati</taxon>
        <taxon>Bacteroidota</taxon>
        <taxon>Flavobacteriia</taxon>
        <taxon>Flavobacteriales</taxon>
        <taxon>Flavobacteriaceae</taxon>
        <taxon>Tenacibaculum</taxon>
    </lineage>
</organism>
<feature type="transmembrane region" description="Helical" evidence="1">
    <location>
        <begin position="41"/>
        <end position="62"/>
    </location>
</feature>
<name>A0A5S5DYJ2_9FLAO</name>
<keyword evidence="1" id="KW-0472">Membrane</keyword>
<dbReference type="AlphaFoldDB" id="A0A5S5DYJ2"/>
<evidence type="ECO:0000313" key="3">
    <source>
        <dbReference type="Proteomes" id="UP000323136"/>
    </source>
</evidence>
<evidence type="ECO:0000313" key="2">
    <source>
        <dbReference type="EMBL" id="TYQ00107.1"/>
    </source>
</evidence>
<protein>
    <submittedName>
        <fullName evidence="2">Uncharacterized protein</fullName>
    </submittedName>
</protein>
<accession>A0A5S5DYJ2</accession>
<keyword evidence="1" id="KW-0812">Transmembrane</keyword>
<feature type="transmembrane region" description="Helical" evidence="1">
    <location>
        <begin position="69"/>
        <end position="87"/>
    </location>
</feature>
<feature type="transmembrane region" description="Helical" evidence="1">
    <location>
        <begin position="7"/>
        <end position="29"/>
    </location>
</feature>
<sequence>MSKIVYIILYIIFYRCYIFIWHLFAFYINEILFVKLMIDKILLKLILFLSIDVLLISFLYFIYLKLKPIYFAFRLFFLFCLIVPIWFELDIFLRYLTFKFDERLICYIHYGLIDTMKIYVPLFLFVAISSCLIAEKINVKKEELVLLSSTIVGYSIMHNIYLLSIENFELNLMFF</sequence>
<dbReference type="Proteomes" id="UP000323136">
    <property type="component" value="Unassembled WGS sequence"/>
</dbReference>